<dbReference type="Proteomes" id="UP000321291">
    <property type="component" value="Chromosome"/>
</dbReference>
<dbReference type="OrthoDB" id="253051at2"/>
<protein>
    <submittedName>
        <fullName evidence="1">Uncharacterized protein</fullName>
    </submittedName>
</protein>
<dbReference type="RefSeq" id="WP_146781000.1">
    <property type="nucleotide sequence ID" value="NZ_CP042434.1"/>
</dbReference>
<accession>A0A5B8VKB0</accession>
<dbReference type="EMBL" id="CP042434">
    <property type="protein sequence ID" value="QEC71623.1"/>
    <property type="molecule type" value="Genomic_DNA"/>
</dbReference>
<dbReference type="KEGG" id="agi:FSB73_08025"/>
<keyword evidence="2" id="KW-1185">Reference proteome</keyword>
<sequence>MPDINEKGQNVTNPEGHNIRIYTHLDIRLMLSGFYLKTNLFALTQTSVNCNAKSFIDKEQLHIDQTLLNVWTTFADIFRQISVSLGRSIN</sequence>
<dbReference type="AlphaFoldDB" id="A0A5B8VKB0"/>
<name>A0A5B8VKB0_9BACT</name>
<reference evidence="1 2" key="1">
    <citation type="journal article" date="2017" name="Int. J. Syst. Evol. Microbiol.">
        <title>Arachidicoccus ginsenosidivorans sp. nov., with ginsenoside-converting activity isolated from ginseng cultivating soil.</title>
        <authorList>
            <person name="Siddiqi M.Z."/>
            <person name="Aslam Z."/>
            <person name="Im W.T."/>
        </authorList>
    </citation>
    <scope>NUCLEOTIDE SEQUENCE [LARGE SCALE GENOMIC DNA]</scope>
    <source>
        <strain evidence="1 2">Gsoil 809</strain>
    </source>
</reference>
<proteinExistence type="predicted"/>
<organism evidence="1 2">
    <name type="scientific">Arachidicoccus ginsenosidivorans</name>
    <dbReference type="NCBI Taxonomy" id="496057"/>
    <lineage>
        <taxon>Bacteria</taxon>
        <taxon>Pseudomonadati</taxon>
        <taxon>Bacteroidota</taxon>
        <taxon>Chitinophagia</taxon>
        <taxon>Chitinophagales</taxon>
        <taxon>Chitinophagaceae</taxon>
        <taxon>Arachidicoccus</taxon>
    </lineage>
</organism>
<evidence type="ECO:0000313" key="1">
    <source>
        <dbReference type="EMBL" id="QEC71623.1"/>
    </source>
</evidence>
<evidence type="ECO:0000313" key="2">
    <source>
        <dbReference type="Proteomes" id="UP000321291"/>
    </source>
</evidence>
<gene>
    <name evidence="1" type="ORF">FSB73_08025</name>
</gene>